<sequence>MTSYSTPPTDEQIVRAFTSYANDRAAAGVMIAKAVTEVSFGDGRVRVVLDPAKSGAQYWALIETAAFENLAELFGIPAAFDDDKGIWLRTRVVSVDVRDVDGRPLGICTTGELNDRAIGRR</sequence>
<dbReference type="AlphaFoldDB" id="A0A839RT28"/>
<protein>
    <submittedName>
        <fullName evidence="1">Uncharacterized protein</fullName>
    </submittedName>
</protein>
<dbReference type="EMBL" id="JACHWS010000006">
    <property type="protein sequence ID" value="MBB3040025.1"/>
    <property type="molecule type" value="Genomic_DNA"/>
</dbReference>
<dbReference type="Proteomes" id="UP000567922">
    <property type="component" value="Unassembled WGS sequence"/>
</dbReference>
<evidence type="ECO:0000313" key="1">
    <source>
        <dbReference type="EMBL" id="MBB3040025.1"/>
    </source>
</evidence>
<comment type="caution">
    <text evidence="1">The sequence shown here is derived from an EMBL/GenBank/DDBJ whole genome shotgun (WGS) entry which is preliminary data.</text>
</comment>
<keyword evidence="2" id="KW-1185">Reference proteome</keyword>
<organism evidence="1 2">
    <name type="scientific">Hoyosella altamirensis</name>
    <dbReference type="NCBI Taxonomy" id="616997"/>
    <lineage>
        <taxon>Bacteria</taxon>
        <taxon>Bacillati</taxon>
        <taxon>Actinomycetota</taxon>
        <taxon>Actinomycetes</taxon>
        <taxon>Mycobacteriales</taxon>
        <taxon>Hoyosellaceae</taxon>
        <taxon>Hoyosella</taxon>
    </lineage>
</organism>
<dbReference type="OrthoDB" id="3240480at2"/>
<name>A0A839RT28_9ACTN</name>
<reference evidence="1 2" key="1">
    <citation type="submission" date="2020-08" db="EMBL/GenBank/DDBJ databases">
        <title>Sequencing the genomes of 1000 actinobacteria strains.</title>
        <authorList>
            <person name="Klenk H.-P."/>
        </authorList>
    </citation>
    <scope>NUCLEOTIDE SEQUENCE [LARGE SCALE GENOMIC DNA]</scope>
    <source>
        <strain evidence="1 2">DSM 45258</strain>
    </source>
</reference>
<accession>A0A839RT28</accession>
<evidence type="ECO:0000313" key="2">
    <source>
        <dbReference type="Proteomes" id="UP000567922"/>
    </source>
</evidence>
<proteinExistence type="predicted"/>
<dbReference type="RefSeq" id="WP_064442663.1">
    <property type="nucleotide sequence ID" value="NZ_BDDI01000033.1"/>
</dbReference>
<gene>
    <name evidence="1" type="ORF">FHU29_004520</name>
</gene>